<evidence type="ECO:0000313" key="5">
    <source>
        <dbReference type="EMBL" id="CAJ0794655.1"/>
    </source>
</evidence>
<evidence type="ECO:0000259" key="4">
    <source>
        <dbReference type="PROSITE" id="PS50887"/>
    </source>
</evidence>
<name>A0ABN9IW25_9RALS</name>
<keyword evidence="3" id="KW-0175">Coiled coil</keyword>
<dbReference type="SUPFAM" id="SSF55073">
    <property type="entry name" value="Nucleotide cyclase"/>
    <property type="match status" value="1"/>
</dbReference>
<dbReference type="InterPro" id="IPR050469">
    <property type="entry name" value="Diguanylate_Cyclase"/>
</dbReference>
<proteinExistence type="predicted"/>
<dbReference type="SMART" id="SM00267">
    <property type="entry name" value="GGDEF"/>
    <property type="match status" value="1"/>
</dbReference>
<dbReference type="InterPro" id="IPR000160">
    <property type="entry name" value="GGDEF_dom"/>
</dbReference>
<accession>A0ABN9IW25</accession>
<dbReference type="Pfam" id="PF00990">
    <property type="entry name" value="GGDEF"/>
    <property type="match status" value="1"/>
</dbReference>
<feature type="coiled-coil region" evidence="3">
    <location>
        <begin position="309"/>
        <end position="346"/>
    </location>
</feature>
<sequence length="507" mass="56014">MPETNPSETARHALRLLASRKLAPTPDNFAAIYHEIAGSKPNESAQDAFNASFSGTLVLERQEARRLSQWIHEGKWDKLFGALRQAQDHVKHACACGAAEGDTHEGSVRVALLRELREQLARTIECTLPALGEDDATIGPAARALIAACRSETESLASLTARLSTFNHWLALAAEDQHEIRKSLLGLLQLVFENIAELSLDDRWLRGQIDALMKVSDGAVSLRRLEDLRRRLKEVIHKQGSLKTKSMEAQEEMKRLLAAFMERLSAAAEISGEHHRQMEACARRIESAKTLSEIAPAIQDALSATRWMSQESARNRDELSAMKKRAEEAANEVATLRKALDMASASARHDLLTGVLNRKGLEEALEQEVARAARQSTALSIAFLDIDNFKSINDTHGHSTGDDALSHLAEVARESMRPQDTLARFGGEEFVILMPDTHLQEGVQTIVRLQRALTQRFFMAGDTRLFITFSAGVAELGKDEAPMAAIHRADRGMYRAKRAGKNKVVAA</sequence>
<comment type="catalytic activity">
    <reaction evidence="2">
        <text>2 GTP = 3',3'-c-di-GMP + 2 diphosphate</text>
        <dbReference type="Rhea" id="RHEA:24898"/>
        <dbReference type="ChEBI" id="CHEBI:33019"/>
        <dbReference type="ChEBI" id="CHEBI:37565"/>
        <dbReference type="ChEBI" id="CHEBI:58805"/>
        <dbReference type="EC" id="2.7.7.65"/>
    </reaction>
</comment>
<dbReference type="Proteomes" id="UP001189616">
    <property type="component" value="Unassembled WGS sequence"/>
</dbReference>
<gene>
    <name evidence="5" type="ORF">LMG7141_02977</name>
</gene>
<dbReference type="EC" id="2.7.7.65" evidence="1"/>
<feature type="domain" description="GGDEF" evidence="4">
    <location>
        <begin position="377"/>
        <end position="507"/>
    </location>
</feature>
<reference evidence="5 6" key="1">
    <citation type="submission" date="2023-07" db="EMBL/GenBank/DDBJ databases">
        <authorList>
            <person name="Peeters C."/>
        </authorList>
    </citation>
    <scope>NUCLEOTIDE SEQUENCE [LARGE SCALE GENOMIC DNA]</scope>
    <source>
        <strain evidence="5 6">LMG 7141</strain>
    </source>
</reference>
<dbReference type="PROSITE" id="PS50887">
    <property type="entry name" value="GGDEF"/>
    <property type="match status" value="1"/>
</dbReference>
<evidence type="ECO:0000256" key="1">
    <source>
        <dbReference type="ARBA" id="ARBA00012528"/>
    </source>
</evidence>
<evidence type="ECO:0000256" key="3">
    <source>
        <dbReference type="SAM" id="Coils"/>
    </source>
</evidence>
<protein>
    <recommendedName>
        <fullName evidence="1">diguanylate cyclase</fullName>
        <ecNumber evidence="1">2.7.7.65</ecNumber>
    </recommendedName>
</protein>
<dbReference type="EMBL" id="CATYWO010000004">
    <property type="protein sequence ID" value="CAJ0794655.1"/>
    <property type="molecule type" value="Genomic_DNA"/>
</dbReference>
<organism evidence="5 6">
    <name type="scientific">Ralstonia condita</name>
    <dbReference type="NCBI Taxonomy" id="3058600"/>
    <lineage>
        <taxon>Bacteria</taxon>
        <taxon>Pseudomonadati</taxon>
        <taxon>Pseudomonadota</taxon>
        <taxon>Betaproteobacteria</taxon>
        <taxon>Burkholderiales</taxon>
        <taxon>Burkholderiaceae</taxon>
        <taxon>Ralstonia</taxon>
    </lineage>
</organism>
<dbReference type="CDD" id="cd01949">
    <property type="entry name" value="GGDEF"/>
    <property type="match status" value="1"/>
</dbReference>
<evidence type="ECO:0000313" key="6">
    <source>
        <dbReference type="Proteomes" id="UP001189616"/>
    </source>
</evidence>
<dbReference type="Gene3D" id="3.30.70.270">
    <property type="match status" value="1"/>
</dbReference>
<keyword evidence="6" id="KW-1185">Reference proteome</keyword>
<evidence type="ECO:0000256" key="2">
    <source>
        <dbReference type="ARBA" id="ARBA00034247"/>
    </source>
</evidence>
<dbReference type="InterPro" id="IPR043128">
    <property type="entry name" value="Rev_trsase/Diguanyl_cyclase"/>
</dbReference>
<dbReference type="PANTHER" id="PTHR45138:SF9">
    <property type="entry name" value="DIGUANYLATE CYCLASE DGCM-RELATED"/>
    <property type="match status" value="1"/>
</dbReference>
<dbReference type="NCBIfam" id="TIGR00254">
    <property type="entry name" value="GGDEF"/>
    <property type="match status" value="1"/>
</dbReference>
<dbReference type="PANTHER" id="PTHR45138">
    <property type="entry name" value="REGULATORY COMPONENTS OF SENSORY TRANSDUCTION SYSTEM"/>
    <property type="match status" value="1"/>
</dbReference>
<dbReference type="RefSeq" id="WP_316658363.1">
    <property type="nucleotide sequence ID" value="NZ_CATYWO010000004.1"/>
</dbReference>
<dbReference type="InterPro" id="IPR029787">
    <property type="entry name" value="Nucleotide_cyclase"/>
</dbReference>
<comment type="caution">
    <text evidence="5">The sequence shown here is derived from an EMBL/GenBank/DDBJ whole genome shotgun (WGS) entry which is preliminary data.</text>
</comment>